<keyword evidence="2" id="KW-1133">Transmembrane helix</keyword>
<dbReference type="EMBL" id="BTRK01000006">
    <property type="protein sequence ID" value="GMR60252.1"/>
    <property type="molecule type" value="Genomic_DNA"/>
</dbReference>
<feature type="compositionally biased region" description="Low complexity" evidence="1">
    <location>
        <begin position="79"/>
        <end position="97"/>
    </location>
</feature>
<organism evidence="3 4">
    <name type="scientific">Pristionchus mayeri</name>
    <dbReference type="NCBI Taxonomy" id="1317129"/>
    <lineage>
        <taxon>Eukaryota</taxon>
        <taxon>Metazoa</taxon>
        <taxon>Ecdysozoa</taxon>
        <taxon>Nematoda</taxon>
        <taxon>Chromadorea</taxon>
        <taxon>Rhabditida</taxon>
        <taxon>Rhabditina</taxon>
        <taxon>Diplogasteromorpha</taxon>
        <taxon>Diplogasteroidea</taxon>
        <taxon>Neodiplogasteridae</taxon>
        <taxon>Pristionchus</taxon>
    </lineage>
</organism>
<feature type="compositionally biased region" description="Basic residues" evidence="1">
    <location>
        <begin position="64"/>
        <end position="78"/>
    </location>
</feature>
<feature type="region of interest" description="Disordered" evidence="1">
    <location>
        <begin position="52"/>
        <end position="146"/>
    </location>
</feature>
<evidence type="ECO:0000313" key="3">
    <source>
        <dbReference type="EMBL" id="GMR60252.1"/>
    </source>
</evidence>
<proteinExistence type="predicted"/>
<feature type="transmembrane region" description="Helical" evidence="2">
    <location>
        <begin position="23"/>
        <end position="44"/>
    </location>
</feature>
<evidence type="ECO:0000313" key="4">
    <source>
        <dbReference type="Proteomes" id="UP001328107"/>
    </source>
</evidence>
<keyword evidence="4" id="KW-1185">Reference proteome</keyword>
<sequence length="146" mass="14375">PISTSTGGVAASLKGTLCANQRAVKLLVLVAAGGVLAYLLYSYATSNCSATAGCETKSNSGQKPTKKGSKTKRKKRRSASSAKLGSTSSSNSTSASTPGKELNESPAATPSKTDDSTPAAPVAAPPAASAASSTATVPLDGTEPTQ</sequence>
<evidence type="ECO:0000256" key="1">
    <source>
        <dbReference type="SAM" id="MobiDB-lite"/>
    </source>
</evidence>
<feature type="non-terminal residue" evidence="3">
    <location>
        <position position="1"/>
    </location>
</feature>
<gene>
    <name evidence="3" type="ORF">PMAYCL1PPCAC_30447</name>
</gene>
<feature type="compositionally biased region" description="Low complexity" evidence="1">
    <location>
        <begin position="116"/>
        <end position="138"/>
    </location>
</feature>
<comment type="caution">
    <text evidence="3">The sequence shown here is derived from an EMBL/GenBank/DDBJ whole genome shotgun (WGS) entry which is preliminary data.</text>
</comment>
<dbReference type="AlphaFoldDB" id="A0AAN5IBQ4"/>
<name>A0AAN5IBQ4_9BILA</name>
<accession>A0AAN5IBQ4</accession>
<protein>
    <submittedName>
        <fullName evidence="3">Uncharacterized protein</fullName>
    </submittedName>
</protein>
<reference evidence="4" key="1">
    <citation type="submission" date="2022-10" db="EMBL/GenBank/DDBJ databases">
        <title>Genome assembly of Pristionchus species.</title>
        <authorList>
            <person name="Yoshida K."/>
            <person name="Sommer R.J."/>
        </authorList>
    </citation>
    <scope>NUCLEOTIDE SEQUENCE [LARGE SCALE GENOMIC DNA]</scope>
    <source>
        <strain evidence="4">RS5460</strain>
    </source>
</reference>
<dbReference type="Proteomes" id="UP001328107">
    <property type="component" value="Unassembled WGS sequence"/>
</dbReference>
<keyword evidence="2" id="KW-0812">Transmembrane</keyword>
<evidence type="ECO:0000256" key="2">
    <source>
        <dbReference type="SAM" id="Phobius"/>
    </source>
</evidence>
<keyword evidence="2" id="KW-0472">Membrane</keyword>